<gene>
    <name evidence="13" type="ORF">PVAND_015691</name>
</gene>
<dbReference type="GO" id="GO:0005764">
    <property type="term" value="C:lysosome"/>
    <property type="evidence" value="ECO:0007669"/>
    <property type="project" value="TreeGrafter"/>
</dbReference>
<comment type="caution">
    <text evidence="13">The sequence shown here is derived from an EMBL/GenBank/DDBJ whole genome shotgun (WGS) entry which is preliminary data.</text>
</comment>
<keyword evidence="5" id="KW-0325">Glycoprotein</keyword>
<dbReference type="InterPro" id="IPR029019">
    <property type="entry name" value="HEX_eukaryotic_N"/>
</dbReference>
<proteinExistence type="inferred from homology"/>
<evidence type="ECO:0000256" key="2">
    <source>
        <dbReference type="ARBA" id="ARBA00006285"/>
    </source>
</evidence>
<evidence type="ECO:0000256" key="3">
    <source>
        <dbReference type="ARBA" id="ARBA00022729"/>
    </source>
</evidence>
<dbReference type="Pfam" id="PF14845">
    <property type="entry name" value="Glycohydro_20b2"/>
    <property type="match status" value="1"/>
</dbReference>
<feature type="signal peptide" evidence="10">
    <location>
        <begin position="1"/>
        <end position="17"/>
    </location>
</feature>
<evidence type="ECO:0000256" key="1">
    <source>
        <dbReference type="ARBA" id="ARBA00001231"/>
    </source>
</evidence>
<dbReference type="EMBL" id="JADBJN010000004">
    <property type="protein sequence ID" value="KAG5667720.1"/>
    <property type="molecule type" value="Genomic_DNA"/>
</dbReference>
<feature type="disulfide bond" evidence="9">
    <location>
        <begin position="63"/>
        <end position="118"/>
    </location>
</feature>
<dbReference type="SUPFAM" id="SSF51445">
    <property type="entry name" value="(Trans)glycosidases"/>
    <property type="match status" value="1"/>
</dbReference>
<protein>
    <recommendedName>
        <fullName evidence="7">Beta-hexosaminidase</fullName>
        <ecNumber evidence="7">3.2.1.52</ecNumber>
    </recommendedName>
</protein>
<feature type="active site" description="Proton donor" evidence="8">
    <location>
        <position position="334"/>
    </location>
</feature>
<evidence type="ECO:0000256" key="5">
    <source>
        <dbReference type="ARBA" id="ARBA00023180"/>
    </source>
</evidence>
<dbReference type="SUPFAM" id="SSF55545">
    <property type="entry name" value="beta-N-acetylhexosaminidase-like domain"/>
    <property type="match status" value="1"/>
</dbReference>
<dbReference type="PANTHER" id="PTHR22600">
    <property type="entry name" value="BETA-HEXOSAMINIDASE"/>
    <property type="match status" value="1"/>
</dbReference>
<feature type="domain" description="Beta-hexosaminidase eukaryotic type N-terminal" evidence="12">
    <location>
        <begin position="33"/>
        <end position="159"/>
    </location>
</feature>
<dbReference type="GO" id="GO:0005975">
    <property type="term" value="P:carbohydrate metabolic process"/>
    <property type="evidence" value="ECO:0007669"/>
    <property type="project" value="InterPro"/>
</dbReference>
<dbReference type="GO" id="GO:0004563">
    <property type="term" value="F:beta-N-acetylhexosaminidase activity"/>
    <property type="evidence" value="ECO:0007669"/>
    <property type="project" value="UniProtKB-EC"/>
</dbReference>
<dbReference type="Pfam" id="PF00728">
    <property type="entry name" value="Glyco_hydro_20"/>
    <property type="match status" value="1"/>
</dbReference>
<keyword evidence="6 7" id="KW-0326">Glycosidase</keyword>
<evidence type="ECO:0000259" key="11">
    <source>
        <dbReference type="Pfam" id="PF00728"/>
    </source>
</evidence>
<evidence type="ECO:0000256" key="4">
    <source>
        <dbReference type="ARBA" id="ARBA00022801"/>
    </source>
</evidence>
<evidence type="ECO:0000259" key="12">
    <source>
        <dbReference type="Pfam" id="PF14845"/>
    </source>
</evidence>
<feature type="disulfide bond" evidence="9">
    <location>
        <begin position="511"/>
        <end position="529"/>
    </location>
</feature>
<evidence type="ECO:0000256" key="6">
    <source>
        <dbReference type="ARBA" id="ARBA00023295"/>
    </source>
</evidence>
<dbReference type="Gene3D" id="3.20.20.80">
    <property type="entry name" value="Glycosidases"/>
    <property type="match status" value="1"/>
</dbReference>
<accession>A0A9J6BDQ2</accession>
<dbReference type="PRINTS" id="PR00738">
    <property type="entry name" value="GLHYDRLASE20"/>
</dbReference>
<keyword evidence="9" id="KW-1015">Disulfide bond</keyword>
<feature type="domain" description="Glycoside hydrolase family 20 catalytic" evidence="11">
    <location>
        <begin position="182"/>
        <end position="493"/>
    </location>
</feature>
<feature type="disulfide bond" evidence="9">
    <location>
        <begin position="290"/>
        <end position="339"/>
    </location>
</feature>
<dbReference type="EC" id="3.2.1.52" evidence="7"/>
<keyword evidence="3 10" id="KW-0732">Signal</keyword>
<evidence type="ECO:0000256" key="9">
    <source>
        <dbReference type="PIRSR" id="PIRSR001093-2"/>
    </source>
</evidence>
<evidence type="ECO:0000256" key="8">
    <source>
        <dbReference type="PIRSR" id="PIRSR001093-1"/>
    </source>
</evidence>
<dbReference type="InterPro" id="IPR029018">
    <property type="entry name" value="Hex-like_dom2"/>
</dbReference>
<evidence type="ECO:0000256" key="7">
    <source>
        <dbReference type="PIRNR" id="PIRNR001093"/>
    </source>
</evidence>
<dbReference type="InterPro" id="IPR015883">
    <property type="entry name" value="Glyco_hydro_20_cat"/>
</dbReference>
<comment type="similarity">
    <text evidence="2 7">Belongs to the glycosyl hydrolase 20 family.</text>
</comment>
<dbReference type="GO" id="GO:0030203">
    <property type="term" value="P:glycosaminoglycan metabolic process"/>
    <property type="evidence" value="ECO:0007669"/>
    <property type="project" value="TreeGrafter"/>
</dbReference>
<feature type="chain" id="PRO_5039894243" description="Beta-hexosaminidase" evidence="10">
    <location>
        <begin position="18"/>
        <end position="531"/>
    </location>
</feature>
<dbReference type="GO" id="GO:0006689">
    <property type="term" value="P:ganglioside catabolic process"/>
    <property type="evidence" value="ECO:0007669"/>
    <property type="project" value="TreeGrafter"/>
</dbReference>
<reference evidence="13" key="1">
    <citation type="submission" date="2021-03" db="EMBL/GenBank/DDBJ databases">
        <title>Chromosome level genome of the anhydrobiotic midge Polypedilum vanderplanki.</title>
        <authorList>
            <person name="Yoshida Y."/>
            <person name="Kikawada T."/>
            <person name="Gusev O."/>
        </authorList>
    </citation>
    <scope>NUCLEOTIDE SEQUENCE</scope>
    <source>
        <strain evidence="13">NIAS01</strain>
        <tissue evidence="13">Whole body or cell culture</tissue>
    </source>
</reference>
<dbReference type="Gene3D" id="3.30.379.10">
    <property type="entry name" value="Chitobiase/beta-hexosaminidase domain 2-like"/>
    <property type="match status" value="1"/>
</dbReference>
<dbReference type="PIRSF" id="PIRSF001093">
    <property type="entry name" value="B-hxosamndse_ab_euk"/>
    <property type="match status" value="1"/>
</dbReference>
<dbReference type="FunFam" id="3.20.20.80:FF:000063">
    <property type="entry name" value="Beta-hexosaminidase"/>
    <property type="match status" value="1"/>
</dbReference>
<dbReference type="OrthoDB" id="428480at2759"/>
<dbReference type="PANTHER" id="PTHR22600:SF21">
    <property type="entry name" value="BETA-HEXOSAMINIDASE A"/>
    <property type="match status" value="1"/>
</dbReference>
<dbReference type="AlphaFoldDB" id="A0A9J6BDQ2"/>
<dbReference type="InterPro" id="IPR017853">
    <property type="entry name" value="GH"/>
</dbReference>
<sequence length="531" mass="61294">MHKILIFLTFSVTLATSYIVDYGPVVKASQGAIWPKPKTQVISNNFNMLRPSEFTFETVGNSCDILQNALERYHTIIVTHLRRIRNRVKNDHENNKWRSKPEYSGRLTSVKVNLKQKCEKMPHVDMDESYDLNIAEQQATIESNSIWGLLRGLESFSQLLYHSPDAKFLLINDTNIYDEPRFKHRGLLVDTSRHFISIAILKEILDGMAYNKLNVFHWHIVDDHSFPYQSIKYPELTRGAYHESMIYSQQDIADIIEYARMRGIRVMSEFDTPGHTASWGASHPELLTKCGGIFTGKYGPIDPTIESNYDFIFSLFDEIVEVFPDVYVHLGGDEVGFECWQSNQNILNFMKQHNITSFVQLEELYIQKLIDKVHSLNVNSIVWQEVYTNGVKLPKGTVVHVWTGNQRNLLSRITRDNMPALLSACWYLDHLSTGGDWVKFYNCDPWDFSGNDNQKKLVLGGEACMWSEVVDDANIVQRIFPRTCATAEKLWSTEDVTDIEDAKQRLEEHYCRMRRRNINAQPPSSPGFCLV</sequence>
<dbReference type="CDD" id="cd06562">
    <property type="entry name" value="GH20_HexA_HexB-like"/>
    <property type="match status" value="1"/>
</dbReference>
<organism evidence="13 14">
    <name type="scientific">Polypedilum vanderplanki</name>
    <name type="common">Sleeping chironomid midge</name>
    <dbReference type="NCBI Taxonomy" id="319348"/>
    <lineage>
        <taxon>Eukaryota</taxon>
        <taxon>Metazoa</taxon>
        <taxon>Ecdysozoa</taxon>
        <taxon>Arthropoda</taxon>
        <taxon>Hexapoda</taxon>
        <taxon>Insecta</taxon>
        <taxon>Pterygota</taxon>
        <taxon>Neoptera</taxon>
        <taxon>Endopterygota</taxon>
        <taxon>Diptera</taxon>
        <taxon>Nematocera</taxon>
        <taxon>Chironomoidea</taxon>
        <taxon>Chironomidae</taxon>
        <taxon>Chironominae</taxon>
        <taxon>Polypedilum</taxon>
        <taxon>Polypedilum</taxon>
    </lineage>
</organism>
<comment type="catalytic activity">
    <reaction evidence="1 7">
        <text>Hydrolysis of terminal non-reducing N-acetyl-D-hexosamine residues in N-acetyl-beta-D-hexosaminides.</text>
        <dbReference type="EC" id="3.2.1.52"/>
    </reaction>
</comment>
<keyword evidence="14" id="KW-1185">Reference proteome</keyword>
<dbReference type="Proteomes" id="UP001107558">
    <property type="component" value="Chromosome 4"/>
</dbReference>
<evidence type="ECO:0000313" key="13">
    <source>
        <dbReference type="EMBL" id="KAG5667720.1"/>
    </source>
</evidence>
<name>A0A9J6BDQ2_POLVA</name>
<evidence type="ECO:0000313" key="14">
    <source>
        <dbReference type="Proteomes" id="UP001107558"/>
    </source>
</evidence>
<evidence type="ECO:0000256" key="10">
    <source>
        <dbReference type="SAM" id="SignalP"/>
    </source>
</evidence>
<dbReference type="InterPro" id="IPR025705">
    <property type="entry name" value="Beta_hexosaminidase_sua/sub"/>
</dbReference>
<keyword evidence="4 7" id="KW-0378">Hydrolase</keyword>
<dbReference type="GO" id="GO:0016020">
    <property type="term" value="C:membrane"/>
    <property type="evidence" value="ECO:0007669"/>
    <property type="project" value="TreeGrafter"/>
</dbReference>